<reference evidence="2 3" key="1">
    <citation type="journal article" date="2021" name="BMC Genomics">
        <title>Datura genome reveals duplications of psychoactive alkaloid biosynthetic genes and high mutation rate following tissue culture.</title>
        <authorList>
            <person name="Rajewski A."/>
            <person name="Carter-House D."/>
            <person name="Stajich J."/>
            <person name="Litt A."/>
        </authorList>
    </citation>
    <scope>NUCLEOTIDE SEQUENCE [LARGE SCALE GENOMIC DNA]</scope>
    <source>
        <strain evidence="2">AR-01</strain>
    </source>
</reference>
<keyword evidence="3" id="KW-1185">Reference proteome</keyword>
<evidence type="ECO:0000256" key="1">
    <source>
        <dbReference type="SAM" id="MobiDB-lite"/>
    </source>
</evidence>
<name>A0ABS8T5N4_DATST</name>
<protein>
    <submittedName>
        <fullName evidence="2">Uncharacterized protein</fullName>
    </submittedName>
</protein>
<dbReference type="Proteomes" id="UP000823775">
    <property type="component" value="Unassembled WGS sequence"/>
</dbReference>
<evidence type="ECO:0000313" key="2">
    <source>
        <dbReference type="EMBL" id="MCD7466438.1"/>
    </source>
</evidence>
<feature type="non-terminal residue" evidence="2">
    <location>
        <position position="112"/>
    </location>
</feature>
<gene>
    <name evidence="2" type="ORF">HAX54_003144</name>
</gene>
<feature type="region of interest" description="Disordered" evidence="1">
    <location>
        <begin position="88"/>
        <end position="112"/>
    </location>
</feature>
<dbReference type="EMBL" id="JACEIK010001141">
    <property type="protein sequence ID" value="MCD7466438.1"/>
    <property type="molecule type" value="Genomic_DNA"/>
</dbReference>
<sequence>MSGVASSFPLVAHAIALGRVRSQSRVREPGSAIAQAGAGSRRGQAMRTGAIAWMGVQSSKGSVRWLGERLRKGCTNVKASFSVLITSNPQKKVPDTDEDDGRSRQNIRPYYK</sequence>
<proteinExistence type="predicted"/>
<comment type="caution">
    <text evidence="2">The sequence shown here is derived from an EMBL/GenBank/DDBJ whole genome shotgun (WGS) entry which is preliminary data.</text>
</comment>
<organism evidence="2 3">
    <name type="scientific">Datura stramonium</name>
    <name type="common">Jimsonweed</name>
    <name type="synonym">Common thornapple</name>
    <dbReference type="NCBI Taxonomy" id="4076"/>
    <lineage>
        <taxon>Eukaryota</taxon>
        <taxon>Viridiplantae</taxon>
        <taxon>Streptophyta</taxon>
        <taxon>Embryophyta</taxon>
        <taxon>Tracheophyta</taxon>
        <taxon>Spermatophyta</taxon>
        <taxon>Magnoliopsida</taxon>
        <taxon>eudicotyledons</taxon>
        <taxon>Gunneridae</taxon>
        <taxon>Pentapetalae</taxon>
        <taxon>asterids</taxon>
        <taxon>lamiids</taxon>
        <taxon>Solanales</taxon>
        <taxon>Solanaceae</taxon>
        <taxon>Solanoideae</taxon>
        <taxon>Datureae</taxon>
        <taxon>Datura</taxon>
    </lineage>
</organism>
<accession>A0ABS8T5N4</accession>
<evidence type="ECO:0000313" key="3">
    <source>
        <dbReference type="Proteomes" id="UP000823775"/>
    </source>
</evidence>